<dbReference type="InterPro" id="IPR019747">
    <property type="entry name" value="FERM_CS"/>
</dbReference>
<dbReference type="PROSITE" id="PS50057">
    <property type="entry name" value="FERM_3"/>
    <property type="match status" value="1"/>
</dbReference>
<evidence type="ECO:0000256" key="9">
    <source>
        <dbReference type="ARBA" id="ARBA00022860"/>
    </source>
</evidence>
<dbReference type="Pfam" id="PF09379">
    <property type="entry name" value="FERM_N"/>
    <property type="match status" value="1"/>
</dbReference>
<dbReference type="InterPro" id="IPR019749">
    <property type="entry name" value="Band_41_domain"/>
</dbReference>
<dbReference type="GO" id="GO:0005516">
    <property type="term" value="F:calmodulin binding"/>
    <property type="evidence" value="ECO:0007669"/>
    <property type="project" value="UniProtKB-KW"/>
</dbReference>
<dbReference type="SUPFAM" id="SSF47031">
    <property type="entry name" value="Second domain of FERM"/>
    <property type="match status" value="1"/>
</dbReference>
<evidence type="ECO:0000256" key="8">
    <source>
        <dbReference type="ARBA" id="ARBA00022776"/>
    </source>
</evidence>
<evidence type="ECO:0000256" key="11">
    <source>
        <dbReference type="ARBA" id="ARBA00023212"/>
    </source>
</evidence>
<evidence type="ECO:0000256" key="14">
    <source>
        <dbReference type="ARBA" id="ARBA00023658"/>
    </source>
</evidence>
<evidence type="ECO:0000256" key="5">
    <source>
        <dbReference type="ARBA" id="ARBA00022490"/>
    </source>
</evidence>
<dbReference type="InterPro" id="IPR007477">
    <property type="entry name" value="SAB_dom"/>
</dbReference>
<dbReference type="GO" id="GO:0005938">
    <property type="term" value="C:cell cortex"/>
    <property type="evidence" value="ECO:0007669"/>
    <property type="project" value="UniProtKB-SubCell"/>
</dbReference>
<comment type="subcellular location">
    <subcellularLocation>
        <location evidence="3">Cytoplasm</location>
        <location evidence="3">Cell cortex</location>
    </subcellularLocation>
    <subcellularLocation>
        <location evidence="2">Cytoplasm</location>
        <location evidence="2">Cytoskeleton</location>
    </subcellularLocation>
    <subcellularLocation>
        <location evidence="1">Nucleus</location>
    </subcellularLocation>
</comment>
<keyword evidence="21" id="KW-1185">Reference proteome</keyword>
<dbReference type="Gene3D" id="1.20.80.10">
    <property type="match status" value="1"/>
</dbReference>
<dbReference type="Proteomes" id="UP001364617">
    <property type="component" value="Unassembled WGS sequence"/>
</dbReference>
<dbReference type="InterPro" id="IPR000798">
    <property type="entry name" value="Ez/rad/moesin-like"/>
</dbReference>
<dbReference type="InterPro" id="IPR011993">
    <property type="entry name" value="PH-like_dom_sf"/>
</dbReference>
<evidence type="ECO:0000256" key="7">
    <source>
        <dbReference type="ARBA" id="ARBA00022618"/>
    </source>
</evidence>
<keyword evidence="11" id="KW-0206">Cytoskeleton</keyword>
<gene>
    <name evidence="20" type="ORF">R3I93_009061</name>
</gene>
<evidence type="ECO:0000259" key="19">
    <source>
        <dbReference type="PROSITE" id="PS50057"/>
    </source>
</evidence>
<feature type="compositionally biased region" description="Polar residues" evidence="18">
    <location>
        <begin position="1450"/>
        <end position="1464"/>
    </location>
</feature>
<sequence>MLQCRVNFLDDTHFVWELERNAVGQDLFSKVCEHLDLLERDYYGLVMWDSPSTRVWLDCAKEIRKQIKSPVTEFFFSIKFYPPDPSILAEDITRYLLCLQLSKDILIGRLPCPSDILALLGSYTVQSTLGDYDPNLHKNNYVSKIVLAPNQSEELEERVMELHSTYRFMSPAQADMLFLENAMGLPMYGVDLHPAKDVSGADVMLGVCSEGLMVYEDEIKIDVFLWPRVLKISHKRSTFLLKIRPSEEDESEGDVSFSLATYRACKQLWKCSVEHHSFFRNRLQDTKAKRLLTLGSRFRHHGRTQSGCLEASGNITRAPPRFTRYIFKRKANEEILDILTQPVRAEFDDWFLAYGPDKWHISTSDDGMLESQKLQEWKHHADDWCVLLDSSSFSLSGVQQPLQAAELREDVEVVEGSDERLTDELVIKQSNKVQVVQEGSDVIEKEHQEIMKPLKETLREEVLEVNGERIQKVVITKQWTQEVISLVESQVDVEQKIERIEMVERRVMVTEERKFCSGDTFERLEIMEQRLEDVEAIERKLVEVEELRVGLLEVESLEQRLQQVEKDELQRMEADDWYILLDRRPLMLTPTPIGKVQEELQQIVYIPKLMKKDDDWYILLDVLPRTMEISHLLSDVSISVPEEYQAEEEKREVERKIQQELVRPEKPKTQTTEVIPSRVETEEVQKEQQEPVTADYGRPQTVVLEPRAAEPQTDEDDDWFVVLDSPKRSEQIKQQEQVAEDYGRPQTLILEQRAAQPQRDVEDDWFIIFDVSPKESEPLYPQLQGPSVELYEETREEEIQSRVRTEEKVIEVMTVSTKEQITVPEKKRTSIVQTPQFPVVPRDVDDDWFQLFDKVPYEQKSFPSVPLSPQLRGTTVELYEETREEEVQSRVRTEEKVIEVMTVSTKEQITVPEKKRTSIVQTPQFPVVPRDVDDDWFQLFDKVPYEQKSFPSEPLYPQLQGPSVELYEETREEEIQSRVRTEEKVIEVMTVSTKEQITVPEKKRTSIVQAPQFPVVLRDVDDDWFQLFDKVPYEQKSFPSVSVTPESRVVSVGPLEAEEKRAVERRKEEVQIKQQEQVTVNYRRPEPLAEPERDTEDVWFIIFDVSPIESVPSSPQLRGTTVELYEETREEEIQSRVRTEEKVIEVMTVSTKEQITVPEKKRTSIVQAPQFPVVLRDVDDDWFQLFDKVPYEQKSFPSDVRSRDFEVCEITKDQRVQRVVEEQMREKRLITEEKRVVIDEHRKRADVVPQMIPTGVQEVNDDWFELLDTTPSEKRSVPSVVSVATEERRIKEQEDREREQEMRAREEEKKRLREQEKRKQELEARRAQPSITLATEVRPQIEAEDDWFILFDVSPDETVVADDFKLDMRAEEEKRRREEERKKQIRVEERPKRPSVPEKRPVQLQTELEDGWFTLMGVSPKDYVLTLPHTPVISPVAPPKPRPQMPADQPLTSTPTAQSVSITKTRQEKTKDILNISLESQAETESVLMRKSQIWTKKIEGESIYVRHSILMLEVCEDLDVSQEMILKHHASITELKRVFMEVKEDFEPTEWDRRLSSYSPSGKAQLPHFNGEILVRMGLIEDDETTVLLRQQETIYV</sequence>
<dbReference type="GO" id="GO:0051301">
    <property type="term" value="P:cell division"/>
    <property type="evidence" value="ECO:0007669"/>
    <property type="project" value="UniProtKB-KW"/>
</dbReference>
<dbReference type="InterPro" id="IPR018980">
    <property type="entry name" value="FERM_PH-like_C"/>
</dbReference>
<organism evidence="20 21">
    <name type="scientific">Phoxinus phoxinus</name>
    <name type="common">Eurasian minnow</name>
    <dbReference type="NCBI Taxonomy" id="58324"/>
    <lineage>
        <taxon>Eukaryota</taxon>
        <taxon>Metazoa</taxon>
        <taxon>Chordata</taxon>
        <taxon>Craniata</taxon>
        <taxon>Vertebrata</taxon>
        <taxon>Euteleostomi</taxon>
        <taxon>Actinopterygii</taxon>
        <taxon>Neopterygii</taxon>
        <taxon>Teleostei</taxon>
        <taxon>Ostariophysi</taxon>
        <taxon>Cypriniformes</taxon>
        <taxon>Leuciscidae</taxon>
        <taxon>Phoxininae</taxon>
        <taxon>Phoxinus</taxon>
    </lineage>
</organism>
<dbReference type="Pfam" id="PF00373">
    <property type="entry name" value="FERM_M"/>
    <property type="match status" value="1"/>
</dbReference>
<dbReference type="GO" id="GO:0030866">
    <property type="term" value="P:cortical actin cytoskeleton organization"/>
    <property type="evidence" value="ECO:0007669"/>
    <property type="project" value="InterPro"/>
</dbReference>
<evidence type="ECO:0000256" key="15">
    <source>
        <dbReference type="ARBA" id="ARBA00030419"/>
    </source>
</evidence>
<keyword evidence="7" id="KW-0132">Cell division</keyword>
<proteinExistence type="predicted"/>
<dbReference type="SMART" id="SM01196">
    <property type="entry name" value="FERM_C"/>
    <property type="match status" value="1"/>
</dbReference>
<feature type="region of interest" description="Disordered" evidence="18">
    <location>
        <begin position="664"/>
        <end position="692"/>
    </location>
</feature>
<dbReference type="SMART" id="SM01195">
    <property type="entry name" value="FA"/>
    <property type="match status" value="1"/>
</dbReference>
<evidence type="ECO:0000256" key="2">
    <source>
        <dbReference type="ARBA" id="ARBA00004245"/>
    </source>
</evidence>
<dbReference type="SUPFAM" id="SSF50729">
    <property type="entry name" value="PH domain-like"/>
    <property type="match status" value="1"/>
</dbReference>
<evidence type="ECO:0000313" key="21">
    <source>
        <dbReference type="Proteomes" id="UP001364617"/>
    </source>
</evidence>
<keyword evidence="6" id="KW-0597">Phosphoprotein</keyword>
<dbReference type="GO" id="GO:0005634">
    <property type="term" value="C:nucleus"/>
    <property type="evidence" value="ECO:0007669"/>
    <property type="project" value="UniProtKB-SubCell"/>
</dbReference>
<feature type="compositionally biased region" description="Basic and acidic residues" evidence="18">
    <location>
        <begin position="1285"/>
        <end position="1326"/>
    </location>
</feature>
<dbReference type="InterPro" id="IPR035963">
    <property type="entry name" value="FERM_2"/>
</dbReference>
<keyword evidence="17" id="KW-0175">Coiled coil</keyword>
<keyword evidence="13" id="KW-0131">Cell cycle</keyword>
<evidence type="ECO:0000256" key="16">
    <source>
        <dbReference type="ARBA" id="ARBA00032586"/>
    </source>
</evidence>
<dbReference type="Gene3D" id="3.10.20.90">
    <property type="entry name" value="Phosphatidylinositol 3-kinase Catalytic Subunit, Chain A, domain 1"/>
    <property type="match status" value="1"/>
</dbReference>
<evidence type="ECO:0000256" key="18">
    <source>
        <dbReference type="SAM" id="MobiDB-lite"/>
    </source>
</evidence>
<dbReference type="InterPro" id="IPR014352">
    <property type="entry name" value="FERM/acyl-CoA-bd_prot_sf"/>
</dbReference>
<keyword evidence="12" id="KW-0539">Nucleus</keyword>
<dbReference type="GO" id="GO:0031032">
    <property type="term" value="P:actomyosin structure organization"/>
    <property type="evidence" value="ECO:0007669"/>
    <property type="project" value="TreeGrafter"/>
</dbReference>
<dbReference type="InterPro" id="IPR000299">
    <property type="entry name" value="FERM_domain"/>
</dbReference>
<feature type="compositionally biased region" description="Basic and acidic residues" evidence="18">
    <location>
        <begin position="679"/>
        <end position="689"/>
    </location>
</feature>
<dbReference type="FunFam" id="2.30.29.30:FF:000002">
    <property type="entry name" value="Band 4.1-like protein 5 isoform 1"/>
    <property type="match status" value="1"/>
</dbReference>
<dbReference type="GO" id="GO:0005886">
    <property type="term" value="C:plasma membrane"/>
    <property type="evidence" value="ECO:0007669"/>
    <property type="project" value="TreeGrafter"/>
</dbReference>
<dbReference type="InterPro" id="IPR029071">
    <property type="entry name" value="Ubiquitin-like_domsf"/>
</dbReference>
<feature type="domain" description="FERM" evidence="19">
    <location>
        <begin position="2"/>
        <end position="283"/>
    </location>
</feature>
<dbReference type="CDD" id="cd14473">
    <property type="entry name" value="FERM_B-lobe"/>
    <property type="match status" value="1"/>
</dbReference>
<dbReference type="PRINTS" id="PR00935">
    <property type="entry name" value="BAND41"/>
</dbReference>
<evidence type="ECO:0000256" key="6">
    <source>
        <dbReference type="ARBA" id="ARBA00022553"/>
    </source>
</evidence>
<dbReference type="GO" id="GO:0005856">
    <property type="term" value="C:cytoskeleton"/>
    <property type="evidence" value="ECO:0007669"/>
    <property type="project" value="UniProtKB-SubCell"/>
</dbReference>
<dbReference type="PANTHER" id="PTHR23280:SF12">
    <property type="entry name" value="PROTEIN 4.1"/>
    <property type="match status" value="1"/>
</dbReference>
<feature type="region of interest" description="Disordered" evidence="18">
    <location>
        <begin position="1371"/>
        <end position="1401"/>
    </location>
</feature>
<reference evidence="20 21" key="1">
    <citation type="submission" date="2024-02" db="EMBL/GenBank/DDBJ databases">
        <title>Chromosome-level genome assembly of the Eurasian Minnow (Phoxinus phoxinus).</title>
        <authorList>
            <person name="Oriowo T.O."/>
            <person name="Martin S."/>
            <person name="Stange M."/>
            <person name="Chrysostomakis Y."/>
            <person name="Brown T."/>
            <person name="Winkler S."/>
            <person name="Kukowka S."/>
            <person name="Myers E.W."/>
            <person name="Bohne A."/>
        </authorList>
    </citation>
    <scope>NUCLEOTIDE SEQUENCE [LARGE SCALE GENOMIC DNA]</scope>
    <source>
        <strain evidence="20">ZFMK-TIS-60720</strain>
        <tissue evidence="20">Whole Organism</tissue>
    </source>
</reference>
<evidence type="ECO:0000256" key="13">
    <source>
        <dbReference type="ARBA" id="ARBA00023306"/>
    </source>
</evidence>
<keyword evidence="8" id="KW-0498">Mitosis</keyword>
<dbReference type="Pfam" id="PF04382">
    <property type="entry name" value="SAB"/>
    <property type="match status" value="1"/>
</dbReference>
<evidence type="ECO:0000256" key="12">
    <source>
        <dbReference type="ARBA" id="ARBA00023242"/>
    </source>
</evidence>
<dbReference type="PROSITE" id="PS00660">
    <property type="entry name" value="FERM_1"/>
    <property type="match status" value="1"/>
</dbReference>
<dbReference type="PROSITE" id="PS00661">
    <property type="entry name" value="FERM_2"/>
    <property type="match status" value="1"/>
</dbReference>
<dbReference type="Pfam" id="PF09380">
    <property type="entry name" value="FERM_C"/>
    <property type="match status" value="1"/>
</dbReference>
<keyword evidence="10" id="KW-0009">Actin-binding</keyword>
<dbReference type="InterPro" id="IPR019748">
    <property type="entry name" value="FERM_central"/>
</dbReference>
<feature type="region of interest" description="Disordered" evidence="18">
    <location>
        <begin position="1275"/>
        <end position="1327"/>
    </location>
</feature>
<evidence type="ECO:0000256" key="10">
    <source>
        <dbReference type="ARBA" id="ARBA00023203"/>
    </source>
</evidence>
<dbReference type="FunFam" id="1.20.80.10:FF:000001">
    <property type="entry name" value="Erythrocyte membrane protein band 4.1"/>
    <property type="match status" value="1"/>
</dbReference>
<dbReference type="FunFam" id="3.10.20.90:FF:000002">
    <property type="entry name" value="Erythrocyte protein band 4.1-like 3"/>
    <property type="match status" value="1"/>
</dbReference>
<dbReference type="CDD" id="cd13184">
    <property type="entry name" value="FERM_C_4_1_family"/>
    <property type="match status" value="1"/>
</dbReference>
<dbReference type="Pfam" id="PF08736">
    <property type="entry name" value="FA"/>
    <property type="match status" value="1"/>
</dbReference>
<keyword evidence="4" id="KW-0813">Transport</keyword>
<name>A0AAN9D236_9TELE</name>
<evidence type="ECO:0000256" key="1">
    <source>
        <dbReference type="ARBA" id="ARBA00004123"/>
    </source>
</evidence>
<dbReference type="PRINTS" id="PR00661">
    <property type="entry name" value="ERMFAMILY"/>
</dbReference>
<dbReference type="SMART" id="SM00295">
    <property type="entry name" value="B41"/>
    <property type="match status" value="1"/>
</dbReference>
<dbReference type="Gene3D" id="2.30.29.30">
    <property type="entry name" value="Pleckstrin-homology domain (PH domain)/Phosphotyrosine-binding domain (PTB)"/>
    <property type="match status" value="1"/>
</dbReference>
<evidence type="ECO:0000256" key="3">
    <source>
        <dbReference type="ARBA" id="ARBA00004544"/>
    </source>
</evidence>
<evidence type="ECO:0000256" key="17">
    <source>
        <dbReference type="SAM" id="Coils"/>
    </source>
</evidence>
<comment type="caution">
    <text evidence="20">The sequence shown here is derived from an EMBL/GenBank/DDBJ whole genome shotgun (WGS) entry which is preliminary data.</text>
</comment>
<dbReference type="InterPro" id="IPR014847">
    <property type="entry name" value="FA"/>
</dbReference>
<dbReference type="SUPFAM" id="SSF54236">
    <property type="entry name" value="Ubiquitin-like"/>
    <property type="match status" value="1"/>
</dbReference>
<feature type="coiled-coil region" evidence="17">
    <location>
        <begin position="493"/>
        <end position="567"/>
    </location>
</feature>
<dbReference type="PANTHER" id="PTHR23280">
    <property type="entry name" value="4.1 G PROTEIN"/>
    <property type="match status" value="1"/>
</dbReference>
<keyword evidence="9" id="KW-0112">Calmodulin-binding</keyword>
<feature type="region of interest" description="Disordered" evidence="18">
    <location>
        <begin position="1435"/>
        <end position="1465"/>
    </location>
</feature>
<accession>A0AAN9D236</accession>
<protein>
    <recommendedName>
        <fullName evidence="14">Protein 4.1</fullName>
    </recommendedName>
    <alternativeName>
        <fullName evidence="15">Band 4.1</fullName>
    </alternativeName>
    <alternativeName>
        <fullName evidence="16">Erythrocyte membrane protein band 4.1</fullName>
    </alternativeName>
</protein>
<evidence type="ECO:0000256" key="4">
    <source>
        <dbReference type="ARBA" id="ARBA00022448"/>
    </source>
</evidence>
<evidence type="ECO:0000313" key="20">
    <source>
        <dbReference type="EMBL" id="KAK7157751.1"/>
    </source>
</evidence>
<dbReference type="GO" id="GO:0003779">
    <property type="term" value="F:actin binding"/>
    <property type="evidence" value="ECO:0007669"/>
    <property type="project" value="UniProtKB-KW"/>
</dbReference>
<keyword evidence="5" id="KW-0963">Cytoplasm</keyword>
<dbReference type="InterPro" id="IPR018979">
    <property type="entry name" value="FERM_N"/>
</dbReference>
<dbReference type="EMBL" id="JAYKXH010000009">
    <property type="protein sequence ID" value="KAK7157751.1"/>
    <property type="molecule type" value="Genomic_DNA"/>
</dbReference>